<accession>A0A813RLL4</accession>
<feature type="transmembrane region" description="Helical" evidence="5">
    <location>
        <begin position="164"/>
        <end position="183"/>
    </location>
</feature>
<evidence type="ECO:0000256" key="1">
    <source>
        <dbReference type="ARBA" id="ARBA00004370"/>
    </source>
</evidence>
<name>A0A813RLL4_9BILA</name>
<comment type="caution">
    <text evidence="7">The sequence shown here is derived from an EMBL/GenBank/DDBJ whole genome shotgun (WGS) entry which is preliminary data.</text>
</comment>
<evidence type="ECO:0000256" key="5">
    <source>
        <dbReference type="SAM" id="Phobius"/>
    </source>
</evidence>
<feature type="transmembrane region" description="Helical" evidence="5">
    <location>
        <begin position="128"/>
        <end position="152"/>
    </location>
</feature>
<feature type="transmembrane region" description="Helical" evidence="5">
    <location>
        <begin position="88"/>
        <end position="107"/>
    </location>
</feature>
<keyword evidence="3 5" id="KW-1133">Transmembrane helix</keyword>
<evidence type="ECO:0000256" key="2">
    <source>
        <dbReference type="ARBA" id="ARBA00022692"/>
    </source>
</evidence>
<dbReference type="PROSITE" id="PS50262">
    <property type="entry name" value="G_PROTEIN_RECEP_F1_2"/>
    <property type="match status" value="1"/>
</dbReference>
<proteinExistence type="predicted"/>
<reference evidence="7" key="1">
    <citation type="submission" date="2021-02" db="EMBL/GenBank/DDBJ databases">
        <authorList>
            <person name="Nowell W R."/>
        </authorList>
    </citation>
    <scope>NUCLEOTIDE SEQUENCE</scope>
</reference>
<evidence type="ECO:0000259" key="6">
    <source>
        <dbReference type="PROSITE" id="PS50262"/>
    </source>
</evidence>
<organism evidence="7 8">
    <name type="scientific">Adineta steineri</name>
    <dbReference type="NCBI Taxonomy" id="433720"/>
    <lineage>
        <taxon>Eukaryota</taxon>
        <taxon>Metazoa</taxon>
        <taxon>Spiralia</taxon>
        <taxon>Gnathifera</taxon>
        <taxon>Rotifera</taxon>
        <taxon>Eurotatoria</taxon>
        <taxon>Bdelloidea</taxon>
        <taxon>Adinetida</taxon>
        <taxon>Adinetidae</taxon>
        <taxon>Adineta</taxon>
    </lineage>
</organism>
<gene>
    <name evidence="7" type="ORF">VCS650_LOCUS3034</name>
</gene>
<feature type="transmembrane region" description="Helical" evidence="5">
    <location>
        <begin position="26"/>
        <end position="46"/>
    </location>
</feature>
<dbReference type="GO" id="GO:0016020">
    <property type="term" value="C:membrane"/>
    <property type="evidence" value="ECO:0007669"/>
    <property type="project" value="UniProtKB-SubCell"/>
</dbReference>
<dbReference type="Gene3D" id="1.20.1070.10">
    <property type="entry name" value="Rhodopsin 7-helix transmembrane proteins"/>
    <property type="match status" value="1"/>
</dbReference>
<evidence type="ECO:0000256" key="4">
    <source>
        <dbReference type="ARBA" id="ARBA00023136"/>
    </source>
</evidence>
<dbReference type="Proteomes" id="UP000663891">
    <property type="component" value="Unassembled WGS sequence"/>
</dbReference>
<sequence length="236" mass="27822">MTLACLERYLRIFFKQLITHNAKRHFFLYYVSAITIVLFVFFWYLYLIALYPCEQSQFDFTQILCGFPCYKTVGSVTIQNTDWAIADLLPLFLSILFIFVLFSHVFYQRHRVSKHLTQQNIWKRTRKMFLQLLPITIIFLVFNMPLIIVGLLAISNPWYNTTPYFYVNSLSYCLSLCMPFAILSRQSVIQKRLATLLRLRRLNRTRPTNISVMPLRLGNTVTVRRSMIATGMLDGL</sequence>
<feature type="domain" description="G-protein coupled receptors family 1 profile" evidence="6">
    <location>
        <begin position="1"/>
        <end position="182"/>
    </location>
</feature>
<dbReference type="InterPro" id="IPR017452">
    <property type="entry name" value="GPCR_Rhodpsn_7TM"/>
</dbReference>
<evidence type="ECO:0000313" key="7">
    <source>
        <dbReference type="EMBL" id="CAF0782752.1"/>
    </source>
</evidence>
<dbReference type="EMBL" id="CAJNON010000015">
    <property type="protein sequence ID" value="CAF0782752.1"/>
    <property type="molecule type" value="Genomic_DNA"/>
</dbReference>
<keyword evidence="4 5" id="KW-0472">Membrane</keyword>
<dbReference type="SUPFAM" id="SSF81321">
    <property type="entry name" value="Family A G protein-coupled receptor-like"/>
    <property type="match status" value="1"/>
</dbReference>
<comment type="subcellular location">
    <subcellularLocation>
        <location evidence="1">Membrane</location>
    </subcellularLocation>
</comment>
<evidence type="ECO:0000256" key="3">
    <source>
        <dbReference type="ARBA" id="ARBA00022989"/>
    </source>
</evidence>
<protein>
    <recommendedName>
        <fullName evidence="6">G-protein coupled receptors family 1 profile domain-containing protein</fullName>
    </recommendedName>
</protein>
<evidence type="ECO:0000313" key="8">
    <source>
        <dbReference type="Proteomes" id="UP000663891"/>
    </source>
</evidence>
<keyword evidence="2 5" id="KW-0812">Transmembrane</keyword>
<dbReference type="AlphaFoldDB" id="A0A813RLL4"/>
<dbReference type="OrthoDB" id="10104203at2759"/>